<comment type="caution">
    <text evidence="2">The sequence shown here is derived from an EMBL/GenBank/DDBJ whole genome shotgun (WGS) entry which is preliminary data.</text>
</comment>
<dbReference type="EMBL" id="JAKRRY010000028">
    <property type="protein sequence ID" value="MCW8347931.1"/>
    <property type="molecule type" value="Genomic_DNA"/>
</dbReference>
<name>A0A9X3HXW9_9VIBR</name>
<dbReference type="PIRSF" id="PIRSF029792">
    <property type="entry name" value="Pro_racemase"/>
    <property type="match status" value="1"/>
</dbReference>
<evidence type="ECO:0000256" key="1">
    <source>
        <dbReference type="ARBA" id="ARBA00007529"/>
    </source>
</evidence>
<dbReference type="Pfam" id="PF05544">
    <property type="entry name" value="Pro_racemase"/>
    <property type="match status" value="1"/>
</dbReference>
<dbReference type="SUPFAM" id="SSF54506">
    <property type="entry name" value="Diaminopimelate epimerase-like"/>
    <property type="match status" value="1"/>
</dbReference>
<dbReference type="EC" id="5.1.1.8" evidence="2"/>
<evidence type="ECO:0000313" key="3">
    <source>
        <dbReference type="Proteomes" id="UP001155587"/>
    </source>
</evidence>
<gene>
    <name evidence="2" type="ORF">MD535_18245</name>
</gene>
<dbReference type="FunFam" id="3.10.310.10:FF:000005">
    <property type="entry name" value="Proline racemase"/>
    <property type="match status" value="1"/>
</dbReference>
<dbReference type="PANTHER" id="PTHR33442">
    <property type="entry name" value="TRANS-3-HYDROXY-L-PROLINE DEHYDRATASE"/>
    <property type="match status" value="1"/>
</dbReference>
<organism evidence="2 3">
    <name type="scientific">Vibrio qingdaonensis</name>
    <dbReference type="NCBI Taxonomy" id="2829491"/>
    <lineage>
        <taxon>Bacteria</taxon>
        <taxon>Pseudomonadati</taxon>
        <taxon>Pseudomonadota</taxon>
        <taxon>Gammaproteobacteria</taxon>
        <taxon>Vibrionales</taxon>
        <taxon>Vibrionaceae</taxon>
        <taxon>Vibrio</taxon>
    </lineage>
</organism>
<reference evidence="2" key="1">
    <citation type="submission" date="2022-02" db="EMBL/GenBank/DDBJ databases">
        <title>Vibrio sp. nov, a new bacterium isolated from seawater.</title>
        <authorList>
            <person name="Yuan Y."/>
        </authorList>
    </citation>
    <scope>NUCLEOTIDE SEQUENCE</scope>
    <source>
        <strain evidence="2">ZSDZ65</strain>
    </source>
</reference>
<comment type="similarity">
    <text evidence="1">Belongs to the proline racemase family.</text>
</comment>
<dbReference type="GO" id="GO:0047580">
    <property type="term" value="F:4-hydroxyproline epimerase activity"/>
    <property type="evidence" value="ECO:0007669"/>
    <property type="project" value="UniProtKB-EC"/>
</dbReference>
<dbReference type="PANTHER" id="PTHR33442:SF5">
    <property type="entry name" value="BIFUNCTIONAL TRANS-3-HYDROXY-L-PROLINE DEHYDRATASE_2-EPIMERASE"/>
    <property type="match status" value="1"/>
</dbReference>
<accession>A0A9X3HXW9</accession>
<proteinExistence type="inferred from homology"/>
<keyword evidence="2" id="KW-0413">Isomerase</keyword>
<dbReference type="NCBIfam" id="NF010578">
    <property type="entry name" value="PRK13971.1"/>
    <property type="match status" value="1"/>
</dbReference>
<evidence type="ECO:0000313" key="2">
    <source>
        <dbReference type="EMBL" id="MCW8347931.1"/>
    </source>
</evidence>
<dbReference type="InterPro" id="IPR008794">
    <property type="entry name" value="Pro_racemase_fam"/>
</dbReference>
<dbReference type="Gene3D" id="3.10.310.10">
    <property type="entry name" value="Diaminopimelate Epimerase, Chain A, domain 1"/>
    <property type="match status" value="2"/>
</dbReference>
<sequence>MRQGTFFCIDAHTCGNPVRLVAGGVPPLEGNTMSEKRQYFLTHYDWIRQALMFEPRGHSIMSGSVVLPPCSSNADASILFIETSGCLPMCGHGTIGTVTAAIENKLIHPKVPGQLILDVPAGQITVHYQMDDDKVTSVKIFNVPAYLAHRDVKVYVEGMGEISVDVSYGGNYYVIVDPQENYLGLEHYSPDEILILSPKVRQAVSDAVQCVHPDDPTVKGVSHVLWTGTPTQPGATAKNAVFYGDKALDRSPCGTGTSARMAQWHAKGRLAQGEDFIHESIIGSLFHGRIESETSVNGKAAILPSIEGWAQVYGHNTIWVDDNDPYAYGFEVK</sequence>
<protein>
    <submittedName>
        <fullName evidence="2">4-hydroxyproline epimerase</fullName>
        <ecNumber evidence="2">5.1.1.8</ecNumber>
    </submittedName>
</protein>
<dbReference type="SFLD" id="SFLDS00028">
    <property type="entry name" value="Proline_Racemase"/>
    <property type="match status" value="1"/>
</dbReference>
<dbReference type="AlphaFoldDB" id="A0A9X3HXW9"/>
<keyword evidence="3" id="KW-1185">Reference proteome</keyword>
<dbReference type="Proteomes" id="UP001155587">
    <property type="component" value="Unassembled WGS sequence"/>
</dbReference>
<dbReference type="RefSeq" id="WP_265676482.1">
    <property type="nucleotide sequence ID" value="NZ_JAKRRY010000028.1"/>
</dbReference>